<keyword evidence="1" id="KW-1133">Transmembrane helix</keyword>
<organism evidence="2 3">
    <name type="scientific">Paragonimus westermani</name>
    <dbReference type="NCBI Taxonomy" id="34504"/>
    <lineage>
        <taxon>Eukaryota</taxon>
        <taxon>Metazoa</taxon>
        <taxon>Spiralia</taxon>
        <taxon>Lophotrochozoa</taxon>
        <taxon>Platyhelminthes</taxon>
        <taxon>Trematoda</taxon>
        <taxon>Digenea</taxon>
        <taxon>Plagiorchiida</taxon>
        <taxon>Troglotremata</taxon>
        <taxon>Troglotrematidae</taxon>
        <taxon>Paragonimus</taxon>
    </lineage>
</organism>
<dbReference type="OrthoDB" id="10481558at2759"/>
<evidence type="ECO:0000313" key="3">
    <source>
        <dbReference type="Proteomes" id="UP000699462"/>
    </source>
</evidence>
<feature type="transmembrane region" description="Helical" evidence="1">
    <location>
        <begin position="81"/>
        <end position="102"/>
    </location>
</feature>
<dbReference type="Proteomes" id="UP000699462">
    <property type="component" value="Unassembled WGS sequence"/>
</dbReference>
<keyword evidence="3" id="KW-1185">Reference proteome</keyword>
<dbReference type="EMBL" id="JTDF01001152">
    <property type="protein sequence ID" value="KAF8570416.1"/>
    <property type="molecule type" value="Genomic_DNA"/>
</dbReference>
<evidence type="ECO:0000256" key="1">
    <source>
        <dbReference type="SAM" id="Phobius"/>
    </source>
</evidence>
<keyword evidence="1" id="KW-0812">Transmembrane</keyword>
<name>A0A8T0DSX1_9TREM</name>
<dbReference type="AlphaFoldDB" id="A0A8T0DSX1"/>
<accession>A0A8T0DSX1</accession>
<gene>
    <name evidence="2" type="ORF">P879_02239</name>
</gene>
<comment type="caution">
    <text evidence="2">The sequence shown here is derived from an EMBL/GenBank/DDBJ whole genome shotgun (WGS) entry which is preliminary data.</text>
</comment>
<keyword evidence="1" id="KW-0472">Membrane</keyword>
<protein>
    <submittedName>
        <fullName evidence="2">Uncharacterized protein</fullName>
    </submittedName>
</protein>
<evidence type="ECO:0000313" key="2">
    <source>
        <dbReference type="EMBL" id="KAF8570416.1"/>
    </source>
</evidence>
<proteinExistence type="predicted"/>
<reference evidence="2 3" key="1">
    <citation type="submission" date="2019-07" db="EMBL/GenBank/DDBJ databases">
        <title>Annotation for the trematode Paragonimus westermani.</title>
        <authorList>
            <person name="Choi Y.-J."/>
        </authorList>
    </citation>
    <scope>NUCLEOTIDE SEQUENCE [LARGE SCALE GENOMIC DNA]</scope>
    <source>
        <strain evidence="2">180907_Pwestermani</strain>
    </source>
</reference>
<sequence length="158" mass="18157">MHHGCVEITRQVITQRVLYQSDFRTLSLAKLRIPVGRTICGRFASQGQNSNALCDLERQSDQPQSAEDYQLAYRIAGPHMLQYYLGVYGVVVCVIGYLYALVDWHLRNRRYTMAIEHRPTENNPQTIRSVCSNSSEQSCQPDATKERLSCLRFNQNLD</sequence>